<protein>
    <submittedName>
        <fullName evidence="2">Uncharacterized protein</fullName>
    </submittedName>
</protein>
<feature type="region of interest" description="Disordered" evidence="1">
    <location>
        <begin position="25"/>
        <end position="47"/>
    </location>
</feature>
<proteinExistence type="predicted"/>
<evidence type="ECO:0000256" key="1">
    <source>
        <dbReference type="SAM" id="MobiDB-lite"/>
    </source>
</evidence>
<sequence>MGVQEAVKTALQEDRQELIRVLAEHRVRPTPDEQSEGTSLGGLSAAPSFRFETEAGGTAITDRQTRSAVVDALGVHSEADCEAVREEIADHAAWDG</sequence>
<dbReference type="EMBL" id="JACKXD010000001">
    <property type="protein sequence ID" value="MBB6645571.1"/>
    <property type="molecule type" value="Genomic_DNA"/>
</dbReference>
<organism evidence="2 3">
    <name type="scientific">Halobellus ruber</name>
    <dbReference type="NCBI Taxonomy" id="2761102"/>
    <lineage>
        <taxon>Archaea</taxon>
        <taxon>Methanobacteriati</taxon>
        <taxon>Methanobacteriota</taxon>
        <taxon>Stenosarchaea group</taxon>
        <taxon>Halobacteria</taxon>
        <taxon>Halobacteriales</taxon>
        <taxon>Haloferacaceae</taxon>
        <taxon>Halobellus</taxon>
    </lineage>
</organism>
<comment type="caution">
    <text evidence="2">The sequence shown here is derived from an EMBL/GenBank/DDBJ whole genome shotgun (WGS) entry which is preliminary data.</text>
</comment>
<evidence type="ECO:0000313" key="3">
    <source>
        <dbReference type="Proteomes" id="UP000546257"/>
    </source>
</evidence>
<dbReference type="RefSeq" id="WP_185191916.1">
    <property type="nucleotide sequence ID" value="NZ_JACKXD010000001.1"/>
</dbReference>
<gene>
    <name evidence="2" type="ORF">H5V44_04560</name>
</gene>
<name>A0A7J9SKL9_9EURY</name>
<keyword evidence="3" id="KW-1185">Reference proteome</keyword>
<evidence type="ECO:0000313" key="2">
    <source>
        <dbReference type="EMBL" id="MBB6645571.1"/>
    </source>
</evidence>
<dbReference type="Proteomes" id="UP000546257">
    <property type="component" value="Unassembled WGS sequence"/>
</dbReference>
<dbReference type="AlphaFoldDB" id="A0A7J9SKL9"/>
<accession>A0A7J9SKL9</accession>
<reference evidence="2 3" key="1">
    <citation type="submission" date="2020-08" db="EMBL/GenBank/DDBJ databases">
        <authorList>
            <person name="Seo M.-J."/>
        </authorList>
    </citation>
    <scope>NUCLEOTIDE SEQUENCE [LARGE SCALE GENOMIC DNA]</scope>
    <source>
        <strain evidence="2 3">MBLA0160</strain>
    </source>
</reference>